<dbReference type="Proteomes" id="UP000614601">
    <property type="component" value="Unassembled WGS sequence"/>
</dbReference>
<evidence type="ECO:0000256" key="1">
    <source>
        <dbReference type="SAM" id="MobiDB-lite"/>
    </source>
</evidence>
<dbReference type="AlphaFoldDB" id="A0A811KB19"/>
<gene>
    <name evidence="4" type="ORF">BOKJ2_LOCUS4773</name>
</gene>
<evidence type="ECO:0000313" key="5">
    <source>
        <dbReference type="Proteomes" id="UP000614601"/>
    </source>
</evidence>
<comment type="caution">
    <text evidence="4">The sequence shown here is derived from an EMBL/GenBank/DDBJ whole genome shotgun (WGS) entry which is preliminary data.</text>
</comment>
<evidence type="ECO:0000256" key="2">
    <source>
        <dbReference type="SAM" id="SignalP"/>
    </source>
</evidence>
<accession>A0A811KB19</accession>
<dbReference type="EMBL" id="CAJFCW020000002">
    <property type="protein sequence ID" value="CAG9098448.1"/>
    <property type="molecule type" value="Genomic_DNA"/>
</dbReference>
<reference evidence="4" key="1">
    <citation type="submission" date="2020-09" db="EMBL/GenBank/DDBJ databases">
        <authorList>
            <person name="Kikuchi T."/>
        </authorList>
    </citation>
    <scope>NUCLEOTIDE SEQUENCE</scope>
    <source>
        <strain evidence="4">SH1</strain>
    </source>
</reference>
<sequence length="176" mass="19815">MKTLVYTSTFLIVLIQLTPISSQGLFPLWQGFQHPGFQQPQSPAEVPLPPKRQKGRRPNEKLKACCAKLPQADPECKQRFCDFSALSSNTVLFFLSTCAPRGPTVGQMWDCASSRADHRPCCQAKGVQPGCMAYCETTNGVPTDYLKYLACLRDFDKIRECFRYHLIDHPNIKGDL</sequence>
<evidence type="ECO:0000313" key="4">
    <source>
        <dbReference type="EMBL" id="CAD5212972.1"/>
    </source>
</evidence>
<feature type="chain" id="PRO_5035681556" description="Domain of unknown function DB domain-containing protein" evidence="2">
    <location>
        <begin position="23"/>
        <end position="176"/>
    </location>
</feature>
<proteinExistence type="predicted"/>
<protein>
    <recommendedName>
        <fullName evidence="3">Domain of unknown function DB domain-containing protein</fullName>
    </recommendedName>
</protein>
<dbReference type="InterPro" id="IPR002602">
    <property type="entry name" value="DB"/>
</dbReference>
<organism evidence="4 5">
    <name type="scientific">Bursaphelenchus okinawaensis</name>
    <dbReference type="NCBI Taxonomy" id="465554"/>
    <lineage>
        <taxon>Eukaryota</taxon>
        <taxon>Metazoa</taxon>
        <taxon>Ecdysozoa</taxon>
        <taxon>Nematoda</taxon>
        <taxon>Chromadorea</taxon>
        <taxon>Rhabditida</taxon>
        <taxon>Tylenchina</taxon>
        <taxon>Tylenchomorpha</taxon>
        <taxon>Aphelenchoidea</taxon>
        <taxon>Aphelenchoididae</taxon>
        <taxon>Bursaphelenchus</taxon>
    </lineage>
</organism>
<feature type="signal peptide" evidence="2">
    <location>
        <begin position="1"/>
        <end position="22"/>
    </location>
</feature>
<evidence type="ECO:0000259" key="3">
    <source>
        <dbReference type="Pfam" id="PF01682"/>
    </source>
</evidence>
<dbReference type="PANTHER" id="PTHR46705">
    <property type="entry name" value="PROTEIN CBG09805"/>
    <property type="match status" value="1"/>
</dbReference>
<dbReference type="PANTHER" id="PTHR46705:SF12">
    <property type="entry name" value="DOMAIN OF UNKNOWN FUNCTION DB DOMAIN-CONTAINING PROTEIN"/>
    <property type="match status" value="1"/>
</dbReference>
<keyword evidence="5" id="KW-1185">Reference proteome</keyword>
<feature type="region of interest" description="Disordered" evidence="1">
    <location>
        <begin position="38"/>
        <end position="58"/>
    </location>
</feature>
<feature type="domain" description="Domain of unknown function DB" evidence="3">
    <location>
        <begin position="65"/>
        <end position="162"/>
    </location>
</feature>
<dbReference type="OrthoDB" id="5843172at2759"/>
<dbReference type="Pfam" id="PF01682">
    <property type="entry name" value="DB"/>
    <property type="match status" value="1"/>
</dbReference>
<keyword evidence="2" id="KW-0732">Signal</keyword>
<dbReference type="EMBL" id="CAJFDH010000002">
    <property type="protein sequence ID" value="CAD5212972.1"/>
    <property type="molecule type" value="Genomic_DNA"/>
</dbReference>
<name>A0A811KB19_9BILA</name>
<dbReference type="Proteomes" id="UP000783686">
    <property type="component" value="Unassembled WGS sequence"/>
</dbReference>